<accession>A0AAW0CCS9</accession>
<evidence type="ECO:0000313" key="2">
    <source>
        <dbReference type="EMBL" id="KAK7036838.1"/>
    </source>
</evidence>
<reference evidence="2 3" key="1">
    <citation type="journal article" date="2024" name="J Genomics">
        <title>Draft genome sequencing and assembly of Favolaschia claudopus CIRM-BRFM 2984 isolated from oak limbs.</title>
        <authorList>
            <person name="Navarro D."/>
            <person name="Drula E."/>
            <person name="Chaduli D."/>
            <person name="Cazenave R."/>
            <person name="Ahrendt S."/>
            <person name="Wang J."/>
            <person name="Lipzen A."/>
            <person name="Daum C."/>
            <person name="Barry K."/>
            <person name="Grigoriev I.V."/>
            <person name="Favel A."/>
            <person name="Rosso M.N."/>
            <person name="Martin F."/>
        </authorList>
    </citation>
    <scope>NUCLEOTIDE SEQUENCE [LARGE SCALE GENOMIC DNA]</scope>
    <source>
        <strain evidence="2 3">CIRM-BRFM 2984</strain>
    </source>
</reference>
<protein>
    <submittedName>
        <fullName evidence="2">Uncharacterized protein</fullName>
    </submittedName>
</protein>
<organism evidence="2 3">
    <name type="scientific">Favolaschia claudopus</name>
    <dbReference type="NCBI Taxonomy" id="2862362"/>
    <lineage>
        <taxon>Eukaryota</taxon>
        <taxon>Fungi</taxon>
        <taxon>Dikarya</taxon>
        <taxon>Basidiomycota</taxon>
        <taxon>Agaricomycotina</taxon>
        <taxon>Agaricomycetes</taxon>
        <taxon>Agaricomycetidae</taxon>
        <taxon>Agaricales</taxon>
        <taxon>Marasmiineae</taxon>
        <taxon>Mycenaceae</taxon>
        <taxon>Favolaschia</taxon>
    </lineage>
</organism>
<comment type="caution">
    <text evidence="2">The sequence shown here is derived from an EMBL/GenBank/DDBJ whole genome shotgun (WGS) entry which is preliminary data.</text>
</comment>
<dbReference type="AlphaFoldDB" id="A0AAW0CCS9"/>
<proteinExistence type="predicted"/>
<dbReference type="EMBL" id="JAWWNJ010000018">
    <property type="protein sequence ID" value="KAK7036838.1"/>
    <property type="molecule type" value="Genomic_DNA"/>
</dbReference>
<feature type="region of interest" description="Disordered" evidence="1">
    <location>
        <begin position="275"/>
        <end position="301"/>
    </location>
</feature>
<evidence type="ECO:0000313" key="3">
    <source>
        <dbReference type="Proteomes" id="UP001362999"/>
    </source>
</evidence>
<sequence>MSNISQPNSITRPPVLPLFWFTDERIRFATERPGEIPTKKHTPLDDQSADKIFLVHIPKLSAAWGDDESVDGISVHTWVQASENFGKAIDRLSAAPDAANPHSYGVEFAKRRSFFLNLNDFADWCQIEKKLHNELFNGTAFDVSYWTGQVSGVVNAVKAARMVHSAAPPLAPNNISGLLAKIRPVPFGTPPFVRGSGITVGSPANNFSVALPPVLSAQKSIPPRNTLAIRPISRTGNLVSQCMMERKPTAHLTGPQVLMYQLQPRAPLRQQQAPWRGTSHLQPLRKGPSCPPRQPTMPSIPRRLLHPLTNLLMTNFLAYIY</sequence>
<name>A0AAW0CCS9_9AGAR</name>
<keyword evidence="3" id="KW-1185">Reference proteome</keyword>
<dbReference type="Proteomes" id="UP001362999">
    <property type="component" value="Unassembled WGS sequence"/>
</dbReference>
<gene>
    <name evidence="2" type="ORF">R3P38DRAFT_2770907</name>
</gene>
<evidence type="ECO:0000256" key="1">
    <source>
        <dbReference type="SAM" id="MobiDB-lite"/>
    </source>
</evidence>